<dbReference type="EMBL" id="JBHTOQ010000045">
    <property type="protein sequence ID" value="MFD1483272.1"/>
    <property type="molecule type" value="Genomic_DNA"/>
</dbReference>
<dbReference type="SUPFAM" id="SSF53067">
    <property type="entry name" value="Actin-like ATPase domain"/>
    <property type="match status" value="1"/>
</dbReference>
<reference evidence="2" key="1">
    <citation type="journal article" date="2019" name="Int. J. Syst. Evol. Microbiol.">
        <title>The Global Catalogue of Microorganisms (GCM) 10K type strain sequencing project: providing services to taxonomists for standard genome sequencing and annotation.</title>
        <authorList>
            <consortium name="The Broad Institute Genomics Platform"/>
            <consortium name="The Broad Institute Genome Sequencing Center for Infectious Disease"/>
            <person name="Wu L."/>
            <person name="Ma J."/>
        </authorList>
    </citation>
    <scope>NUCLEOTIDE SEQUENCE [LARGE SCALE GENOMIC DNA]</scope>
    <source>
        <strain evidence="2">CCM 8875</strain>
    </source>
</reference>
<dbReference type="InterPro" id="IPR043129">
    <property type="entry name" value="ATPase_NBD"/>
</dbReference>
<dbReference type="Pfam" id="PF00480">
    <property type="entry name" value="ROK"/>
    <property type="match status" value="1"/>
</dbReference>
<gene>
    <name evidence="1" type="ORF">ACFQ5P_18420</name>
</gene>
<name>A0ABW4DZX7_9RHOB</name>
<dbReference type="Pfam" id="PF13412">
    <property type="entry name" value="HTH_24"/>
    <property type="match status" value="1"/>
</dbReference>
<protein>
    <submittedName>
        <fullName evidence="1">ROK family transcriptional regulator</fullName>
    </submittedName>
</protein>
<dbReference type="InterPro" id="IPR036388">
    <property type="entry name" value="WH-like_DNA-bd_sf"/>
</dbReference>
<dbReference type="Gene3D" id="3.30.420.40">
    <property type="match status" value="2"/>
</dbReference>
<dbReference type="InterPro" id="IPR000600">
    <property type="entry name" value="ROK"/>
</dbReference>
<sequence length="385" mass="40944">MPDHRSEGGEFTPPGMLSRNERTILSLIRRGGPMPRAVLAQRIGLSAQAVTNLTRKLMAQGYLDANEAVRGKVGQPSVPLALAPDGAYFLGLKIGRRLAELALVDFTGQVRMHRQEVHSHPDPARILAFAQQGLEALTTSLSAAQQARITGLGIAAPYRLWDWGRQMRDWLDFDLRLELARDLPFPVFLDNDATTACGAELIFGTTALPRDFIHIYVAHFAGGGIVLDGALRHGPTRNAGALGSMPIPGSGAAGGQLLDRASVSALERRIGHPLPPDDAGWTVSPAIEADWVEEAGRAMAFVALSAAALVDLPMVVIDGAVPGPTRARLAHATREALAAMPAAGIDRPVVIEGSLGRRARILGAAGLPLSHFFQPDGRLDAGDWP</sequence>
<dbReference type="CDD" id="cd23763">
    <property type="entry name" value="ASKHA_ATPase_ROK"/>
    <property type="match status" value="1"/>
</dbReference>
<dbReference type="InterPro" id="IPR036390">
    <property type="entry name" value="WH_DNA-bd_sf"/>
</dbReference>
<comment type="caution">
    <text evidence="1">The sequence shown here is derived from an EMBL/GenBank/DDBJ whole genome shotgun (WGS) entry which is preliminary data.</text>
</comment>
<dbReference type="PANTHER" id="PTHR18964:SF169">
    <property type="entry name" value="N-ACETYLMANNOSAMINE KINASE"/>
    <property type="match status" value="1"/>
</dbReference>
<proteinExistence type="predicted"/>
<evidence type="ECO:0000313" key="1">
    <source>
        <dbReference type="EMBL" id="MFD1483272.1"/>
    </source>
</evidence>
<organism evidence="1 2">
    <name type="scientific">Paracoccus nototheniae</name>
    <dbReference type="NCBI Taxonomy" id="2489002"/>
    <lineage>
        <taxon>Bacteria</taxon>
        <taxon>Pseudomonadati</taxon>
        <taxon>Pseudomonadota</taxon>
        <taxon>Alphaproteobacteria</taxon>
        <taxon>Rhodobacterales</taxon>
        <taxon>Paracoccaceae</taxon>
        <taxon>Paracoccus</taxon>
    </lineage>
</organism>
<dbReference type="SUPFAM" id="SSF46785">
    <property type="entry name" value="Winged helix' DNA-binding domain"/>
    <property type="match status" value="1"/>
</dbReference>
<accession>A0ABW4DZX7</accession>
<dbReference type="Gene3D" id="1.10.10.10">
    <property type="entry name" value="Winged helix-like DNA-binding domain superfamily/Winged helix DNA-binding domain"/>
    <property type="match status" value="1"/>
</dbReference>
<keyword evidence="2" id="KW-1185">Reference proteome</keyword>
<evidence type="ECO:0000313" key="2">
    <source>
        <dbReference type="Proteomes" id="UP001597302"/>
    </source>
</evidence>
<dbReference type="Proteomes" id="UP001597302">
    <property type="component" value="Unassembled WGS sequence"/>
</dbReference>
<dbReference type="RefSeq" id="WP_131573364.1">
    <property type="nucleotide sequence ID" value="NZ_CBCSAJ010000009.1"/>
</dbReference>
<dbReference type="PANTHER" id="PTHR18964">
    <property type="entry name" value="ROK (REPRESSOR, ORF, KINASE) FAMILY"/>
    <property type="match status" value="1"/>
</dbReference>